<protein>
    <recommendedName>
        <fullName evidence="3">GYF domain-containing protein</fullName>
    </recommendedName>
</protein>
<dbReference type="SUPFAM" id="SSF55277">
    <property type="entry name" value="GYF domain"/>
    <property type="match status" value="1"/>
</dbReference>
<comment type="caution">
    <text evidence="4">The sequence shown here is derived from an EMBL/GenBank/DDBJ whole genome shotgun (WGS) entry which is preliminary data.</text>
</comment>
<accession>A0ABY1PMU7</accession>
<evidence type="ECO:0000259" key="3">
    <source>
        <dbReference type="Pfam" id="PF14237"/>
    </source>
</evidence>
<organism evidence="4 5">
    <name type="scientific">Neorhodopirellula lusitana</name>
    <dbReference type="NCBI Taxonomy" id="445327"/>
    <lineage>
        <taxon>Bacteria</taxon>
        <taxon>Pseudomonadati</taxon>
        <taxon>Planctomycetota</taxon>
        <taxon>Planctomycetia</taxon>
        <taxon>Pirellulales</taxon>
        <taxon>Pirellulaceae</taxon>
        <taxon>Neorhodopirellula</taxon>
    </lineage>
</organism>
<evidence type="ECO:0000256" key="2">
    <source>
        <dbReference type="SAM" id="Phobius"/>
    </source>
</evidence>
<feature type="region of interest" description="Disordered" evidence="1">
    <location>
        <begin position="206"/>
        <end position="236"/>
    </location>
</feature>
<dbReference type="EMBL" id="FXUG01000001">
    <property type="protein sequence ID" value="SMP38009.1"/>
    <property type="molecule type" value="Genomic_DNA"/>
</dbReference>
<dbReference type="Proteomes" id="UP001158067">
    <property type="component" value="Unassembled WGS sequence"/>
</dbReference>
<dbReference type="InterPro" id="IPR025640">
    <property type="entry name" value="GYF_2"/>
</dbReference>
<sequence>MGVRFACHACGKRLNIKTELAGRRGICPACSVRFRIPAYDTEFSTPVQTEESVPIGDSVAMAGALADSTNGTEAGDAGMLSEISSGDGSATNVVRQNSAKVGQRESAVDSQTGHAQAGDAPLAGQQPESAQSSISSMPEHASSPPQPAVQEGFGGPTATWYVRPPTGGQYGPADGPTMEQWMKEGRIAQNAMVWRDGWKDWREASETLSTVSPAGSVGSQPVPGVPLSNGDAQLNGGVQLNGGLQANTGVQAGGDALVNGVASGTAGSDPGKNQIGDSGIRTNRGALGSNKKKRSKNRIVASVVLGLVLIALLAALVVVITRG</sequence>
<keyword evidence="2" id="KW-1133">Transmembrane helix</keyword>
<feature type="region of interest" description="Disordered" evidence="1">
    <location>
        <begin position="70"/>
        <end position="178"/>
    </location>
</feature>
<keyword evidence="5" id="KW-1185">Reference proteome</keyword>
<feature type="domain" description="GYF" evidence="3">
    <location>
        <begin position="160"/>
        <end position="206"/>
    </location>
</feature>
<feature type="compositionally biased region" description="Polar residues" evidence="1">
    <location>
        <begin position="126"/>
        <end position="136"/>
    </location>
</feature>
<proteinExistence type="predicted"/>
<reference evidence="4 5" key="1">
    <citation type="submission" date="2017-05" db="EMBL/GenBank/DDBJ databases">
        <authorList>
            <person name="Varghese N."/>
            <person name="Submissions S."/>
        </authorList>
    </citation>
    <scope>NUCLEOTIDE SEQUENCE [LARGE SCALE GENOMIC DNA]</scope>
    <source>
        <strain evidence="4 5">DSM 25457</strain>
    </source>
</reference>
<name>A0ABY1PMU7_9BACT</name>
<dbReference type="RefSeq" id="WP_283430334.1">
    <property type="nucleotide sequence ID" value="NZ_FXUG01000001.1"/>
</dbReference>
<evidence type="ECO:0000313" key="5">
    <source>
        <dbReference type="Proteomes" id="UP001158067"/>
    </source>
</evidence>
<evidence type="ECO:0000256" key="1">
    <source>
        <dbReference type="SAM" id="MobiDB-lite"/>
    </source>
</evidence>
<evidence type="ECO:0000313" key="4">
    <source>
        <dbReference type="EMBL" id="SMP38009.1"/>
    </source>
</evidence>
<feature type="transmembrane region" description="Helical" evidence="2">
    <location>
        <begin position="299"/>
        <end position="320"/>
    </location>
</feature>
<feature type="compositionally biased region" description="Polar residues" evidence="1">
    <location>
        <begin position="82"/>
        <end position="100"/>
    </location>
</feature>
<dbReference type="Pfam" id="PF14237">
    <property type="entry name" value="GYF_2"/>
    <property type="match status" value="1"/>
</dbReference>
<keyword evidence="2" id="KW-0812">Transmembrane</keyword>
<keyword evidence="2" id="KW-0472">Membrane</keyword>
<gene>
    <name evidence="4" type="ORF">SAMN06265222_10163</name>
</gene>
<feature type="compositionally biased region" description="Polar residues" evidence="1">
    <location>
        <begin position="206"/>
        <end position="219"/>
    </location>
</feature>
<dbReference type="InterPro" id="IPR035445">
    <property type="entry name" value="GYF-like_dom_sf"/>
</dbReference>
<feature type="region of interest" description="Disordered" evidence="1">
    <location>
        <begin position="261"/>
        <end position="291"/>
    </location>
</feature>